<dbReference type="AlphaFoldDB" id="A0A2W6NNN4"/>
<accession>A0A2W6NNN4</accession>
<proteinExistence type="predicted"/>
<name>A0A2W6NNN4_9BACL</name>
<evidence type="ECO:0000313" key="1">
    <source>
        <dbReference type="EMBL" id="PZT57375.1"/>
    </source>
</evidence>
<dbReference type="EMBL" id="QKWW01000006">
    <property type="protein sequence ID" value="PZT57375.1"/>
    <property type="molecule type" value="Genomic_DNA"/>
</dbReference>
<organism evidence="1 2">
    <name type="scientific">Paenibacillus silvae</name>
    <dbReference type="NCBI Taxonomy" id="1325358"/>
    <lineage>
        <taxon>Bacteria</taxon>
        <taxon>Bacillati</taxon>
        <taxon>Bacillota</taxon>
        <taxon>Bacilli</taxon>
        <taxon>Bacillales</taxon>
        <taxon>Paenibacillaceae</taxon>
        <taxon>Paenibacillus</taxon>
    </lineage>
</organism>
<reference evidence="1 2" key="1">
    <citation type="submission" date="2018-06" db="EMBL/GenBank/DDBJ databases">
        <title>Isolation of heavy metals resistant Paenibacillus silvae NC2 from Gold-Copper mine in ZiJin, China.</title>
        <authorList>
            <person name="Xu J."/>
            <person name="Mazhar H.S."/>
            <person name="Rensing C."/>
        </authorList>
    </citation>
    <scope>NUCLEOTIDE SEQUENCE [LARGE SCALE GENOMIC DNA]</scope>
    <source>
        <strain evidence="1 2">NC2</strain>
    </source>
</reference>
<comment type="caution">
    <text evidence="1">The sequence shown here is derived from an EMBL/GenBank/DDBJ whole genome shotgun (WGS) entry which is preliminary data.</text>
</comment>
<evidence type="ECO:0000313" key="2">
    <source>
        <dbReference type="Proteomes" id="UP000249204"/>
    </source>
</evidence>
<dbReference type="Proteomes" id="UP000249204">
    <property type="component" value="Unassembled WGS sequence"/>
</dbReference>
<sequence length="83" mass="9507">MFKVVMSVLYNSGVERVYELSNDYKDEITLEEARTSVEYMQNDLIKPAYKSGSNGYISVESEGSVISINLQQTSEIKFRILEQ</sequence>
<protein>
    <submittedName>
        <fullName evidence="1">Uncharacterized protein</fullName>
    </submittedName>
</protein>
<dbReference type="RefSeq" id="WP_111268527.1">
    <property type="nucleotide sequence ID" value="NZ_QKWW01000006.1"/>
</dbReference>
<gene>
    <name evidence="1" type="ORF">DN757_01585</name>
</gene>